<keyword evidence="4" id="KW-0175">Coiled coil</keyword>
<dbReference type="InterPro" id="IPR003439">
    <property type="entry name" value="ABC_transporter-like_ATP-bd"/>
</dbReference>
<name>A0A9N8DV39_9STRA</name>
<evidence type="ECO:0000256" key="3">
    <source>
        <dbReference type="ARBA" id="ARBA00022840"/>
    </source>
</evidence>
<dbReference type="InterPro" id="IPR050611">
    <property type="entry name" value="ABCF"/>
</dbReference>
<dbReference type="Proteomes" id="UP001153069">
    <property type="component" value="Unassembled WGS sequence"/>
</dbReference>
<keyword evidence="2" id="KW-0547">Nucleotide-binding</keyword>
<comment type="caution">
    <text evidence="7">The sequence shown here is derived from an EMBL/GenBank/DDBJ whole genome shotgun (WGS) entry which is preliminary data.</text>
</comment>
<dbReference type="PANTHER" id="PTHR19211">
    <property type="entry name" value="ATP-BINDING TRANSPORT PROTEIN-RELATED"/>
    <property type="match status" value="1"/>
</dbReference>
<feature type="compositionally biased region" description="Basic and acidic residues" evidence="5">
    <location>
        <begin position="46"/>
        <end position="69"/>
    </location>
</feature>
<evidence type="ECO:0000313" key="8">
    <source>
        <dbReference type="Proteomes" id="UP001153069"/>
    </source>
</evidence>
<evidence type="ECO:0000256" key="1">
    <source>
        <dbReference type="ARBA" id="ARBA00022737"/>
    </source>
</evidence>
<dbReference type="Pfam" id="PF12848">
    <property type="entry name" value="ABC_tran_Xtn"/>
    <property type="match status" value="1"/>
</dbReference>
<dbReference type="Pfam" id="PF00005">
    <property type="entry name" value="ABC_tran"/>
    <property type="match status" value="2"/>
</dbReference>
<dbReference type="AlphaFoldDB" id="A0A9N8DV39"/>
<keyword evidence="8" id="KW-1185">Reference proteome</keyword>
<dbReference type="Gene3D" id="3.40.50.300">
    <property type="entry name" value="P-loop containing nucleotide triphosphate hydrolases"/>
    <property type="match status" value="2"/>
</dbReference>
<evidence type="ECO:0000313" key="7">
    <source>
        <dbReference type="EMBL" id="CAB9508890.1"/>
    </source>
</evidence>
<dbReference type="SUPFAM" id="SSF52540">
    <property type="entry name" value="P-loop containing nucleoside triphosphate hydrolases"/>
    <property type="match status" value="2"/>
</dbReference>
<accession>A0A9N8DV39</accession>
<evidence type="ECO:0000256" key="2">
    <source>
        <dbReference type="ARBA" id="ARBA00022741"/>
    </source>
</evidence>
<dbReference type="InterPro" id="IPR017871">
    <property type="entry name" value="ABC_transporter-like_CS"/>
</dbReference>
<gene>
    <name evidence="7" type="ORF">SEMRO_365_G127370.1</name>
</gene>
<dbReference type="FunFam" id="3.40.50.300:FF:000104">
    <property type="entry name" value="ATP-binding cassette sub-family F member 3"/>
    <property type="match status" value="1"/>
</dbReference>
<dbReference type="SMART" id="SM00382">
    <property type="entry name" value="AAA"/>
    <property type="match status" value="2"/>
</dbReference>
<dbReference type="GO" id="GO:0016887">
    <property type="term" value="F:ATP hydrolysis activity"/>
    <property type="evidence" value="ECO:0007669"/>
    <property type="project" value="InterPro"/>
</dbReference>
<sequence length="695" mass="78285">MAKRFNEKRAKQMEAAIERELNTGQDRIDVAGTMANDLKASAMGEGEDKLFDKKLSKEEKKAAAKAAREAKKKAKESKNGGKASPKDKKKKGGSDDGQEEKKEIEQANVDDITAGNKDAKREEALENLSKQNIIVNYENKKGALHANTRDINVSGVTVTFHGKPLIEDTEIVINYGNRYGFIGPNGSGKSTIMKAIAARAIPIPDALDIYFLDCEYPARDDITALEAVLESSDEIALLEKKAEALNAAMADCEEDEQMKIQTALEGIYDRLDQLDASSAESRATTILHGLGFTKVMQGMKTCEFSGGWRMRVALARALFLQPEFLLLDEPTNHLDMEAVLWLEDYLCNWDKILFFVCHSQDFMNNVCSHIVRLDMTYKKLKYYGGNYDTYVQTRRDQDMVQMRQYEAEQRDIAEIKDFIARFGHGTVKMVRQAQAREKLLQKKLEAGLTQKPESDPEWDWSFPDAGELPVPVLSIEYVSFAYPGGKELYSNVDFGVDLQTRVALVGPNGAGKTTLFKLMTEKLQPTKGNIKRNMHLKISSFTQHFEDKLDLSMTPLDFFKQKLMPEEPIEKIRPLLGRYGCTGAQQQQVMSQLSAGQKARIVFAIVAHEKPHLLLLDEPTNPLDMESIDALARCLKKFQGGVVMISHDMRLISQCAEQIYICDNKKVSLYKGDIMDFKMHTKKENNKKLSQHQNG</sequence>
<evidence type="ECO:0000256" key="4">
    <source>
        <dbReference type="SAM" id="Coils"/>
    </source>
</evidence>
<dbReference type="GO" id="GO:0005524">
    <property type="term" value="F:ATP binding"/>
    <property type="evidence" value="ECO:0007669"/>
    <property type="project" value="UniProtKB-KW"/>
</dbReference>
<feature type="region of interest" description="Disordered" evidence="5">
    <location>
        <begin position="40"/>
        <end position="117"/>
    </location>
</feature>
<keyword evidence="3 7" id="KW-0067">ATP-binding</keyword>
<evidence type="ECO:0000259" key="6">
    <source>
        <dbReference type="PROSITE" id="PS50893"/>
    </source>
</evidence>
<dbReference type="PANTHER" id="PTHR19211:SF15">
    <property type="entry name" value="ATP-BINDING CASSETTE SUB-FAMILY F MEMBER 2"/>
    <property type="match status" value="1"/>
</dbReference>
<proteinExistence type="predicted"/>
<feature type="domain" description="ABC transporter" evidence="6">
    <location>
        <begin position="473"/>
        <end position="689"/>
    </location>
</feature>
<dbReference type="PROSITE" id="PS00211">
    <property type="entry name" value="ABC_TRANSPORTER_1"/>
    <property type="match status" value="2"/>
</dbReference>
<dbReference type="InterPro" id="IPR027417">
    <property type="entry name" value="P-loop_NTPase"/>
</dbReference>
<feature type="domain" description="ABC transporter" evidence="6">
    <location>
        <begin position="151"/>
        <end position="400"/>
    </location>
</feature>
<feature type="coiled-coil region" evidence="4">
    <location>
        <begin position="228"/>
        <end position="255"/>
    </location>
</feature>
<dbReference type="OrthoDB" id="2110130at2759"/>
<dbReference type="InterPro" id="IPR003593">
    <property type="entry name" value="AAA+_ATPase"/>
</dbReference>
<dbReference type="EMBL" id="CAICTM010000364">
    <property type="protein sequence ID" value="CAB9508890.1"/>
    <property type="molecule type" value="Genomic_DNA"/>
</dbReference>
<protein>
    <submittedName>
        <fullName evidence="7">Tylosin resistance ATP-binding protein TlrC</fullName>
    </submittedName>
</protein>
<dbReference type="FunFam" id="3.40.50.300:FF:000011">
    <property type="entry name" value="Putative ABC transporter ATP-binding component"/>
    <property type="match status" value="1"/>
</dbReference>
<dbReference type="CDD" id="cd03221">
    <property type="entry name" value="ABCF_EF-3"/>
    <property type="match status" value="2"/>
</dbReference>
<organism evidence="7 8">
    <name type="scientific">Seminavis robusta</name>
    <dbReference type="NCBI Taxonomy" id="568900"/>
    <lineage>
        <taxon>Eukaryota</taxon>
        <taxon>Sar</taxon>
        <taxon>Stramenopiles</taxon>
        <taxon>Ochrophyta</taxon>
        <taxon>Bacillariophyta</taxon>
        <taxon>Bacillariophyceae</taxon>
        <taxon>Bacillariophycidae</taxon>
        <taxon>Naviculales</taxon>
        <taxon>Naviculaceae</taxon>
        <taxon>Seminavis</taxon>
    </lineage>
</organism>
<dbReference type="InterPro" id="IPR032781">
    <property type="entry name" value="ABC_tran_Xtn"/>
</dbReference>
<dbReference type="PROSITE" id="PS50893">
    <property type="entry name" value="ABC_TRANSPORTER_2"/>
    <property type="match status" value="2"/>
</dbReference>
<evidence type="ECO:0000256" key="5">
    <source>
        <dbReference type="SAM" id="MobiDB-lite"/>
    </source>
</evidence>
<keyword evidence="1" id="KW-0677">Repeat</keyword>
<reference evidence="7" key="1">
    <citation type="submission" date="2020-06" db="EMBL/GenBank/DDBJ databases">
        <authorList>
            <consortium name="Plant Systems Biology data submission"/>
        </authorList>
    </citation>
    <scope>NUCLEOTIDE SEQUENCE</scope>
    <source>
        <strain evidence="7">D6</strain>
    </source>
</reference>